<name>F0YR86_AURAN</name>
<protein>
    <submittedName>
        <fullName evidence="2">Uncharacterized protein</fullName>
    </submittedName>
</protein>
<reference evidence="2 3" key="1">
    <citation type="journal article" date="2011" name="Proc. Natl. Acad. Sci. U.S.A.">
        <title>Niche of harmful alga Aureococcus anophagefferens revealed through ecogenomics.</title>
        <authorList>
            <person name="Gobler C.J."/>
            <person name="Berry D.L."/>
            <person name="Dyhrman S.T."/>
            <person name="Wilhelm S.W."/>
            <person name="Salamov A."/>
            <person name="Lobanov A.V."/>
            <person name="Zhang Y."/>
            <person name="Collier J.L."/>
            <person name="Wurch L.L."/>
            <person name="Kustka A.B."/>
            <person name="Dill B.D."/>
            <person name="Shah M."/>
            <person name="VerBerkmoes N.C."/>
            <person name="Kuo A."/>
            <person name="Terry A."/>
            <person name="Pangilinan J."/>
            <person name="Lindquist E.A."/>
            <person name="Lucas S."/>
            <person name="Paulsen I.T."/>
            <person name="Hattenrath-Lehmann T.K."/>
            <person name="Talmage S.C."/>
            <person name="Walker E.A."/>
            <person name="Koch F."/>
            <person name="Burson A.M."/>
            <person name="Marcoval M.A."/>
            <person name="Tang Y.Z."/>
            <person name="Lecleir G.R."/>
            <person name="Coyne K.J."/>
            <person name="Berg G.M."/>
            <person name="Bertrand E.M."/>
            <person name="Saito M.A."/>
            <person name="Gladyshev V.N."/>
            <person name="Grigoriev I.V."/>
        </authorList>
    </citation>
    <scope>NUCLEOTIDE SEQUENCE [LARGE SCALE GENOMIC DNA]</scope>
    <source>
        <strain evidence="3">CCMP 1984</strain>
    </source>
</reference>
<dbReference type="EMBL" id="GL833582">
    <property type="protein sequence ID" value="EGB02373.1"/>
    <property type="molecule type" value="Genomic_DNA"/>
</dbReference>
<dbReference type="RefSeq" id="XP_009042928.1">
    <property type="nucleotide sequence ID" value="XM_009044680.1"/>
</dbReference>
<evidence type="ECO:0000256" key="1">
    <source>
        <dbReference type="SAM" id="Phobius"/>
    </source>
</evidence>
<evidence type="ECO:0000313" key="3">
    <source>
        <dbReference type="Proteomes" id="UP000002729"/>
    </source>
</evidence>
<feature type="transmembrane region" description="Helical" evidence="1">
    <location>
        <begin position="177"/>
        <end position="198"/>
    </location>
</feature>
<organism evidence="3">
    <name type="scientific">Aureococcus anophagefferens</name>
    <name type="common">Harmful bloom alga</name>
    <dbReference type="NCBI Taxonomy" id="44056"/>
    <lineage>
        <taxon>Eukaryota</taxon>
        <taxon>Sar</taxon>
        <taxon>Stramenopiles</taxon>
        <taxon>Ochrophyta</taxon>
        <taxon>Pelagophyceae</taxon>
        <taxon>Pelagomonadales</taxon>
        <taxon>Pelagomonadaceae</taxon>
        <taxon>Aureococcus</taxon>
    </lineage>
</organism>
<keyword evidence="1" id="KW-1133">Transmembrane helix</keyword>
<accession>F0YR86</accession>
<gene>
    <name evidence="2" type="ORF">AURANDRAFT_68943</name>
</gene>
<feature type="non-terminal residue" evidence="2">
    <location>
        <position position="238"/>
    </location>
</feature>
<evidence type="ECO:0000313" key="2">
    <source>
        <dbReference type="EMBL" id="EGB02373.1"/>
    </source>
</evidence>
<sequence>MPVPLPEYVQVLEWLTFDAEALRSVVWCHVHKVKYYDYLIFYTLVFPVVLAAGLLGAVARGAARALRARRRDAAKAGGEKRRSFLARTRLGREVRAVLNLWLVVVTVFHSAICSSIFVLFQCEDPTGSEQKKHSHWDKTYIDRMAHYDRGAGKKNARYLAADWQIRCNSQVYQAYRIYAVLWAFVYAVGLPAVFFVLLRRKRVGRGAQKRIGGVVDDGPLSFLTDTLKPEFWWMEIAA</sequence>
<feature type="transmembrane region" description="Helical" evidence="1">
    <location>
        <begin position="97"/>
        <end position="120"/>
    </location>
</feature>
<dbReference type="AlphaFoldDB" id="F0YR86"/>
<dbReference type="GeneID" id="20227131"/>
<feature type="transmembrane region" description="Helical" evidence="1">
    <location>
        <begin position="39"/>
        <end position="63"/>
    </location>
</feature>
<dbReference type="KEGG" id="aaf:AURANDRAFT_68943"/>
<dbReference type="Proteomes" id="UP000002729">
    <property type="component" value="Unassembled WGS sequence"/>
</dbReference>
<keyword evidence="3" id="KW-1185">Reference proteome</keyword>
<proteinExistence type="predicted"/>
<keyword evidence="1" id="KW-0472">Membrane</keyword>
<keyword evidence="1" id="KW-0812">Transmembrane</keyword>
<dbReference type="InParanoid" id="F0YR86"/>